<evidence type="ECO:0008006" key="3">
    <source>
        <dbReference type="Google" id="ProtNLM"/>
    </source>
</evidence>
<dbReference type="RefSeq" id="WP_386046509.1">
    <property type="nucleotide sequence ID" value="NZ_JBHUIO010000005.1"/>
</dbReference>
<dbReference type="Proteomes" id="UP001597343">
    <property type="component" value="Unassembled WGS sequence"/>
</dbReference>
<sequence length="167" mass="18668">MNLNELIKRKDIKPKEKTEALAATILDGELAVLDVIQFANTAKEPLKATCMEAFEYATSNKPEVANSDLFKFATDHLGAKASRLKWESAKVIGNIAHLFAEDLETTIERLLENTQDSGTVVRWSAAYALTQIYSLPKYANDAFRSKLAEICEAEEKASIRKIYLKVL</sequence>
<accession>A0ABW4ZX69</accession>
<dbReference type="InterPro" id="IPR016024">
    <property type="entry name" value="ARM-type_fold"/>
</dbReference>
<organism evidence="1 2">
    <name type="scientific">Tumebacillus lipolyticus</name>
    <dbReference type="NCBI Taxonomy" id="1280370"/>
    <lineage>
        <taxon>Bacteria</taxon>
        <taxon>Bacillati</taxon>
        <taxon>Bacillota</taxon>
        <taxon>Bacilli</taxon>
        <taxon>Bacillales</taxon>
        <taxon>Alicyclobacillaceae</taxon>
        <taxon>Tumebacillus</taxon>
    </lineage>
</organism>
<comment type="caution">
    <text evidence="1">The sequence shown here is derived from an EMBL/GenBank/DDBJ whole genome shotgun (WGS) entry which is preliminary data.</text>
</comment>
<dbReference type="Gene3D" id="1.25.10.10">
    <property type="entry name" value="Leucine-rich Repeat Variant"/>
    <property type="match status" value="1"/>
</dbReference>
<gene>
    <name evidence="1" type="ORF">ACFSOY_10910</name>
</gene>
<dbReference type="InterPro" id="IPR011989">
    <property type="entry name" value="ARM-like"/>
</dbReference>
<dbReference type="EMBL" id="JBHUIO010000005">
    <property type="protein sequence ID" value="MFD2170512.1"/>
    <property type="molecule type" value="Genomic_DNA"/>
</dbReference>
<proteinExistence type="predicted"/>
<dbReference type="SUPFAM" id="SSF48371">
    <property type="entry name" value="ARM repeat"/>
    <property type="match status" value="1"/>
</dbReference>
<protein>
    <recommendedName>
        <fullName evidence="3">HEAT repeat domain-containing protein</fullName>
    </recommendedName>
</protein>
<reference evidence="2" key="1">
    <citation type="journal article" date="2019" name="Int. J. Syst. Evol. Microbiol.">
        <title>The Global Catalogue of Microorganisms (GCM) 10K type strain sequencing project: providing services to taxonomists for standard genome sequencing and annotation.</title>
        <authorList>
            <consortium name="The Broad Institute Genomics Platform"/>
            <consortium name="The Broad Institute Genome Sequencing Center for Infectious Disease"/>
            <person name="Wu L."/>
            <person name="Ma J."/>
        </authorList>
    </citation>
    <scope>NUCLEOTIDE SEQUENCE [LARGE SCALE GENOMIC DNA]</scope>
    <source>
        <strain evidence="2">CGMCC 1.13574</strain>
    </source>
</reference>
<evidence type="ECO:0000313" key="2">
    <source>
        <dbReference type="Proteomes" id="UP001597343"/>
    </source>
</evidence>
<evidence type="ECO:0000313" key="1">
    <source>
        <dbReference type="EMBL" id="MFD2170512.1"/>
    </source>
</evidence>
<name>A0ABW4ZX69_9BACL</name>
<keyword evidence="2" id="KW-1185">Reference proteome</keyword>